<dbReference type="EMBL" id="JRNE01000069">
    <property type="protein sequence ID" value="KGF15764.1"/>
    <property type="molecule type" value="Genomic_DNA"/>
</dbReference>
<evidence type="ECO:0000313" key="2">
    <source>
        <dbReference type="Proteomes" id="UP000029548"/>
    </source>
</evidence>
<protein>
    <submittedName>
        <fullName evidence="1">Uncharacterized protein</fullName>
    </submittedName>
</protein>
<dbReference type="Proteomes" id="UP000029548">
    <property type="component" value="Unassembled WGS sequence"/>
</dbReference>
<sequence>MLVIAIIVAVVGASAAGIAVINEMTERAERADCADRVIAHAKYPGGAEISDMRKASKFLDDDDTATYSHGYRGEADFPNGFGVPVRMYFFCKVTPMGTMDVEVDEDFFI</sequence>
<accession>A0A096A4G3</accession>
<organism evidence="1 2">
    <name type="scientific">Corynebacterium freneyi DNF00450</name>
    <dbReference type="NCBI Taxonomy" id="1287475"/>
    <lineage>
        <taxon>Bacteria</taxon>
        <taxon>Bacillati</taxon>
        <taxon>Actinomycetota</taxon>
        <taxon>Actinomycetes</taxon>
        <taxon>Mycobacteriales</taxon>
        <taxon>Corynebacteriaceae</taxon>
        <taxon>Corynebacterium</taxon>
    </lineage>
</organism>
<name>A0A096A4G3_9CORY</name>
<proteinExistence type="predicted"/>
<comment type="caution">
    <text evidence="1">The sequence shown here is derived from an EMBL/GenBank/DDBJ whole genome shotgun (WGS) entry which is preliminary data.</text>
</comment>
<reference evidence="1 2" key="1">
    <citation type="submission" date="2014-07" db="EMBL/GenBank/DDBJ databases">
        <authorList>
            <person name="McCorrison J."/>
            <person name="Sanka R."/>
            <person name="Torralba M."/>
            <person name="Gillis M."/>
            <person name="Haft D.H."/>
            <person name="Methe B."/>
            <person name="Sutton G."/>
            <person name="Nelson K.E."/>
        </authorList>
    </citation>
    <scope>NUCLEOTIDE SEQUENCE [LARGE SCALE GENOMIC DNA]</scope>
    <source>
        <strain evidence="1 2">DNF00450</strain>
    </source>
</reference>
<dbReference type="RefSeq" id="WP_035123044.1">
    <property type="nucleotide sequence ID" value="NZ_JRNE01000069.1"/>
</dbReference>
<dbReference type="AlphaFoldDB" id="A0A096A4G3"/>
<gene>
    <name evidence="1" type="ORF">HMPREF1650_10180</name>
</gene>
<evidence type="ECO:0000313" key="1">
    <source>
        <dbReference type="EMBL" id="KGF15764.1"/>
    </source>
</evidence>